<dbReference type="SUPFAM" id="SSF101898">
    <property type="entry name" value="NHL repeat"/>
    <property type="match status" value="1"/>
</dbReference>
<dbReference type="Pfam" id="PF17164">
    <property type="entry name" value="DUF5122"/>
    <property type="match status" value="2"/>
</dbReference>
<gene>
    <name evidence="1" type="ORF">HBF26_02060</name>
</gene>
<dbReference type="RefSeq" id="WP_167122559.1">
    <property type="nucleotide sequence ID" value="NZ_JAAQQR010000001.1"/>
</dbReference>
<dbReference type="InterPro" id="IPR013431">
    <property type="entry name" value="Delta_60_rpt"/>
</dbReference>
<dbReference type="Gene3D" id="2.80.10.50">
    <property type="match status" value="2"/>
</dbReference>
<organism evidence="1 2">
    <name type="scientific">Luteibacter jiangsuensis</name>
    <dbReference type="NCBI Taxonomy" id="637577"/>
    <lineage>
        <taxon>Bacteria</taxon>
        <taxon>Pseudomonadati</taxon>
        <taxon>Pseudomonadota</taxon>
        <taxon>Gammaproteobacteria</taxon>
        <taxon>Lysobacterales</taxon>
        <taxon>Rhodanobacteraceae</taxon>
        <taxon>Luteibacter</taxon>
    </lineage>
</organism>
<evidence type="ECO:0008006" key="3">
    <source>
        <dbReference type="Google" id="ProtNLM"/>
    </source>
</evidence>
<name>A0ABX0PZ17_9GAMM</name>
<dbReference type="EMBL" id="JAAQQR010000001">
    <property type="protein sequence ID" value="NID03653.1"/>
    <property type="molecule type" value="Genomic_DNA"/>
</dbReference>
<accession>A0ABX0PZ17</accession>
<reference evidence="1 2" key="1">
    <citation type="journal article" date="2011" name="Curr. Microbiol.">
        <title>Luteibacter jiangsuensis sp. nov.: a methamidophos-degrading bacterium isolated from a methamidophos-manufacturing factory.</title>
        <authorList>
            <person name="Wang L."/>
            <person name="Wang G.L."/>
            <person name="Li S.P."/>
            <person name="Jiang J.D."/>
        </authorList>
    </citation>
    <scope>NUCLEOTIDE SEQUENCE [LARGE SCALE GENOMIC DNA]</scope>
    <source>
        <strain evidence="1 2">CGMCC 1.10133</strain>
    </source>
</reference>
<proteinExistence type="predicted"/>
<keyword evidence="2" id="KW-1185">Reference proteome</keyword>
<dbReference type="NCBIfam" id="TIGR02608">
    <property type="entry name" value="delta_60_rpt"/>
    <property type="match status" value="6"/>
</dbReference>
<comment type="caution">
    <text evidence="1">The sequence shown here is derived from an EMBL/GenBank/DDBJ whole genome shotgun (WGS) entry which is preliminary data.</text>
</comment>
<protein>
    <recommendedName>
        <fullName evidence="3">Delta-60 repeat protein</fullName>
    </recommendedName>
</protein>
<evidence type="ECO:0000313" key="1">
    <source>
        <dbReference type="EMBL" id="NID03653.1"/>
    </source>
</evidence>
<sequence>MSKEAKSGELEYEFRFPFSTYAGSMLPLANGGMYLTGSFDANGPNEPVTLLVARVDAKGNPDVGFGADGVATIQLNTGFQVGVPWGVMRGPAGTVTAALVINRTIGLARLKPGGSLDLTFGRWGTIVHDFERRASRYSAARSSNDRRVIEDTRNRDFPSEGPLAVGAMDNGIVPAPDGGSYFVRDFGFGGPPWSILVHFDPDGFLDTSFGDSGVVYIQLPGREQTVIFAAKSVEGGEGNKIVVVGWAGDFGSPVGVVARFHSDGTPDDTFGEQGIAVVEPPSGRFPSSMLFTAVHVMPDGRIFASGRFRENDRQAGLLAGLDATGKLLPSFNGGEVVIFDPLGADEHRLDVNVLSQPDGKIVVVGSANGLSENKVAVLVARYMPDGSLDRSFAVPKGWTTVQAFGSALSVPSSFQFALDGKILIAGYNADSPTPWVMRLSN</sequence>
<dbReference type="Proteomes" id="UP001429601">
    <property type="component" value="Unassembled WGS sequence"/>
</dbReference>
<evidence type="ECO:0000313" key="2">
    <source>
        <dbReference type="Proteomes" id="UP001429601"/>
    </source>
</evidence>